<evidence type="ECO:0000256" key="3">
    <source>
        <dbReference type="ARBA" id="ARBA00022833"/>
    </source>
</evidence>
<dbReference type="GO" id="GO:0046872">
    <property type="term" value="F:metal ion binding"/>
    <property type="evidence" value="ECO:0007669"/>
    <property type="project" value="UniProtKB-KW"/>
</dbReference>
<sequence length="143" mass="15682">MTDTREHPAVLRGSCLCGGVAFDIRGPLTGALYCHCRMCRKSHGTAFRARAGVAAADFRWARGDDLVTWFESSPGNHRGFCRVCGANLISRFDKHPDVYGLALGVLDDDPNVRPGCHVFVADKAPWFEITDTLPRFEGFPPTG</sequence>
<dbReference type="InterPro" id="IPR011057">
    <property type="entry name" value="Mss4-like_sf"/>
</dbReference>
<dbReference type="AlphaFoldDB" id="A0A1W6LD85"/>
<name>A0A1W6LD85_9BURK</name>
<dbReference type="InterPro" id="IPR006913">
    <property type="entry name" value="CENP-V/GFA"/>
</dbReference>
<dbReference type="PANTHER" id="PTHR33337">
    <property type="entry name" value="GFA DOMAIN-CONTAINING PROTEIN"/>
    <property type="match status" value="1"/>
</dbReference>
<dbReference type="PROSITE" id="PS51891">
    <property type="entry name" value="CENP_V_GFA"/>
    <property type="match status" value="1"/>
</dbReference>
<keyword evidence="6" id="KW-1185">Reference proteome</keyword>
<evidence type="ECO:0000313" key="5">
    <source>
        <dbReference type="EMBL" id="ARN22138.1"/>
    </source>
</evidence>
<evidence type="ECO:0000256" key="1">
    <source>
        <dbReference type="ARBA" id="ARBA00005495"/>
    </source>
</evidence>
<dbReference type="GO" id="GO:0016846">
    <property type="term" value="F:carbon-sulfur lyase activity"/>
    <property type="evidence" value="ECO:0007669"/>
    <property type="project" value="InterPro"/>
</dbReference>
<evidence type="ECO:0000256" key="4">
    <source>
        <dbReference type="ARBA" id="ARBA00023239"/>
    </source>
</evidence>
<dbReference type="KEGG" id="rgu:A4W93_20775"/>
<dbReference type="Gene3D" id="3.90.1590.10">
    <property type="entry name" value="glutathione-dependent formaldehyde- activating enzyme (gfa)"/>
    <property type="match status" value="1"/>
</dbReference>
<evidence type="ECO:0000256" key="2">
    <source>
        <dbReference type="ARBA" id="ARBA00022723"/>
    </source>
</evidence>
<dbReference type="STRING" id="946333.A4W93_20775"/>
<evidence type="ECO:0000313" key="6">
    <source>
        <dbReference type="Proteomes" id="UP000193427"/>
    </source>
</evidence>
<accession>A0A1W6LD85</accession>
<dbReference type="SUPFAM" id="SSF51316">
    <property type="entry name" value="Mss4-like"/>
    <property type="match status" value="1"/>
</dbReference>
<dbReference type="Proteomes" id="UP000193427">
    <property type="component" value="Chromosome"/>
</dbReference>
<keyword evidence="4" id="KW-0456">Lyase</keyword>
<keyword evidence="2" id="KW-0479">Metal-binding</keyword>
<dbReference type="PANTHER" id="PTHR33337:SF40">
    <property type="entry name" value="CENP-V_GFA DOMAIN-CONTAINING PROTEIN-RELATED"/>
    <property type="match status" value="1"/>
</dbReference>
<dbReference type="Pfam" id="PF04828">
    <property type="entry name" value="GFA"/>
    <property type="match status" value="1"/>
</dbReference>
<protein>
    <submittedName>
        <fullName evidence="5">Aldehyde-activating protein</fullName>
    </submittedName>
</protein>
<dbReference type="EMBL" id="CP015118">
    <property type="protein sequence ID" value="ARN22138.1"/>
    <property type="molecule type" value="Genomic_DNA"/>
</dbReference>
<proteinExistence type="inferred from homology"/>
<comment type="similarity">
    <text evidence="1">Belongs to the Gfa family.</text>
</comment>
<organism evidence="5 6">
    <name type="scientific">Piscinibacter gummiphilus</name>
    <dbReference type="NCBI Taxonomy" id="946333"/>
    <lineage>
        <taxon>Bacteria</taxon>
        <taxon>Pseudomonadati</taxon>
        <taxon>Pseudomonadota</taxon>
        <taxon>Betaproteobacteria</taxon>
        <taxon>Burkholderiales</taxon>
        <taxon>Sphaerotilaceae</taxon>
        <taxon>Piscinibacter</taxon>
    </lineage>
</organism>
<dbReference type="OrthoDB" id="327703at2"/>
<dbReference type="RefSeq" id="WP_085752435.1">
    <property type="nucleotide sequence ID" value="NZ_BSPR01000006.1"/>
</dbReference>
<keyword evidence="3" id="KW-0862">Zinc</keyword>
<gene>
    <name evidence="5" type="ORF">A4W93_20775</name>
</gene>
<reference evidence="5 6" key="1">
    <citation type="submission" date="2016-04" db="EMBL/GenBank/DDBJ databases">
        <title>Complete genome sequence of natural rubber-degrading, novel Gram-negative bacterium, Rhizobacter gummiphilus strain NS21.</title>
        <authorList>
            <person name="Tabata M."/>
            <person name="Kasai D."/>
            <person name="Fukuda M."/>
        </authorList>
    </citation>
    <scope>NUCLEOTIDE SEQUENCE [LARGE SCALE GENOMIC DNA]</scope>
    <source>
        <strain evidence="5 6">NS21</strain>
    </source>
</reference>